<proteinExistence type="predicted"/>
<protein>
    <submittedName>
        <fullName evidence="2">TerB family tellurite resistance protein</fullName>
    </submittedName>
</protein>
<dbReference type="RefSeq" id="WP_140452267.1">
    <property type="nucleotide sequence ID" value="NZ_VFRP01000001.1"/>
</dbReference>
<gene>
    <name evidence="2" type="ORF">FJM51_01175</name>
</gene>
<accession>A0A501WWP2</accession>
<comment type="caution">
    <text evidence="2">The sequence shown here is derived from an EMBL/GenBank/DDBJ whole genome shotgun (WGS) entry which is preliminary data.</text>
</comment>
<dbReference type="InterPro" id="IPR007791">
    <property type="entry name" value="DjlA_N"/>
</dbReference>
<evidence type="ECO:0000259" key="1">
    <source>
        <dbReference type="Pfam" id="PF05099"/>
    </source>
</evidence>
<dbReference type="Gene3D" id="1.10.3680.10">
    <property type="entry name" value="TerB-like"/>
    <property type="match status" value="1"/>
</dbReference>
<dbReference type="Proteomes" id="UP000319255">
    <property type="component" value="Unassembled WGS sequence"/>
</dbReference>
<dbReference type="CDD" id="cd07313">
    <property type="entry name" value="terB_like_2"/>
    <property type="match status" value="1"/>
</dbReference>
<dbReference type="SUPFAM" id="SSF158682">
    <property type="entry name" value="TerB-like"/>
    <property type="match status" value="1"/>
</dbReference>
<reference evidence="2 3" key="1">
    <citation type="submission" date="2019-06" db="EMBL/GenBank/DDBJ databases">
        <title>A novel bacterium of genus Amaricoccus, isolated from marine sediment.</title>
        <authorList>
            <person name="Huang H."/>
            <person name="Mo K."/>
            <person name="Hu Y."/>
        </authorList>
    </citation>
    <scope>NUCLEOTIDE SEQUENCE [LARGE SCALE GENOMIC DNA]</scope>
    <source>
        <strain evidence="2 3">HB172011</strain>
    </source>
</reference>
<sequence>MFADLLRRLNAIPGARPLGADSARVAMAALMVRVARSDDSYSDRERARIDALLAAHYRLPPAEVARLRGEAEEAEASAQDTVQFTRVVKEDVPYEERVGVVETLWRVAAADGIDAEERGVLRLVANLLGVSDQESGLARRRAERG</sequence>
<dbReference type="EMBL" id="VFRP01000001">
    <property type="protein sequence ID" value="TPE53689.1"/>
    <property type="molecule type" value="Genomic_DNA"/>
</dbReference>
<dbReference type="InterPro" id="IPR029024">
    <property type="entry name" value="TerB-like"/>
</dbReference>
<feature type="domain" description="Co-chaperone DjlA N-terminal" evidence="1">
    <location>
        <begin position="25"/>
        <end position="139"/>
    </location>
</feature>
<evidence type="ECO:0000313" key="2">
    <source>
        <dbReference type="EMBL" id="TPE53689.1"/>
    </source>
</evidence>
<evidence type="ECO:0000313" key="3">
    <source>
        <dbReference type="Proteomes" id="UP000319255"/>
    </source>
</evidence>
<dbReference type="Pfam" id="PF05099">
    <property type="entry name" value="TerB"/>
    <property type="match status" value="1"/>
</dbReference>
<keyword evidence="3" id="KW-1185">Reference proteome</keyword>
<organism evidence="2 3">
    <name type="scientific">Amaricoccus solimangrovi</name>
    <dbReference type="NCBI Taxonomy" id="2589815"/>
    <lineage>
        <taxon>Bacteria</taxon>
        <taxon>Pseudomonadati</taxon>
        <taxon>Pseudomonadota</taxon>
        <taxon>Alphaproteobacteria</taxon>
        <taxon>Rhodobacterales</taxon>
        <taxon>Paracoccaceae</taxon>
        <taxon>Amaricoccus</taxon>
    </lineage>
</organism>
<dbReference type="OrthoDB" id="5402150at2"/>
<dbReference type="AlphaFoldDB" id="A0A501WWP2"/>
<name>A0A501WWP2_9RHOB</name>